<organism evidence="3">
    <name type="scientific">marine sediment metagenome</name>
    <dbReference type="NCBI Taxonomy" id="412755"/>
    <lineage>
        <taxon>unclassified sequences</taxon>
        <taxon>metagenomes</taxon>
        <taxon>ecological metagenomes</taxon>
    </lineage>
</organism>
<accession>X1BF72</accession>
<feature type="domain" description="CN hydrolase" evidence="2">
    <location>
        <begin position="1"/>
        <end position="235"/>
    </location>
</feature>
<keyword evidence="1" id="KW-0378">Hydrolase</keyword>
<protein>
    <recommendedName>
        <fullName evidence="2">CN hydrolase domain-containing protein</fullName>
    </recommendedName>
</protein>
<dbReference type="InterPro" id="IPR036526">
    <property type="entry name" value="C-N_Hydrolase_sf"/>
</dbReference>
<dbReference type="Pfam" id="PF00795">
    <property type="entry name" value="CN_hydrolase"/>
    <property type="match status" value="1"/>
</dbReference>
<name>X1BF72_9ZZZZ</name>
<dbReference type="SUPFAM" id="SSF56317">
    <property type="entry name" value="Carbon-nitrogen hydrolase"/>
    <property type="match status" value="1"/>
</dbReference>
<dbReference type="GO" id="GO:0016811">
    <property type="term" value="F:hydrolase activity, acting on carbon-nitrogen (but not peptide) bonds, in linear amides"/>
    <property type="evidence" value="ECO:0007669"/>
    <property type="project" value="UniProtKB-ARBA"/>
</dbReference>
<dbReference type="PROSITE" id="PS50263">
    <property type="entry name" value="CN_HYDROLASE"/>
    <property type="match status" value="1"/>
</dbReference>
<dbReference type="PANTHER" id="PTHR43674:SF2">
    <property type="entry name" value="BETA-UREIDOPROPIONASE"/>
    <property type="match status" value="1"/>
</dbReference>
<evidence type="ECO:0000313" key="3">
    <source>
        <dbReference type="EMBL" id="GAG93675.1"/>
    </source>
</evidence>
<proteinExistence type="predicted"/>
<gene>
    <name evidence="3" type="ORF">S01H4_40735</name>
</gene>
<dbReference type="AlphaFoldDB" id="X1BF72"/>
<dbReference type="EMBL" id="BART01022218">
    <property type="protein sequence ID" value="GAG93675.1"/>
    <property type="molecule type" value="Genomic_DNA"/>
</dbReference>
<evidence type="ECO:0000259" key="2">
    <source>
        <dbReference type="PROSITE" id="PS50263"/>
    </source>
</evidence>
<evidence type="ECO:0000256" key="1">
    <source>
        <dbReference type="ARBA" id="ARBA00022801"/>
    </source>
</evidence>
<dbReference type="InterPro" id="IPR003010">
    <property type="entry name" value="C-N_Hydrolase"/>
</dbReference>
<sequence length="235" mass="26385">MKIGYIQSSPIFGKKAQNFEQIENLLGKSKADLIVLSELFATGYTFISKKEAESLAESTNGKTAEFLMRIAKKAEAIVVGGFIEIDGKQIFNSSMIVSDIEVLGTYRKLHLYYKENLWFSPGNKQLKIYKVKNAKVGIMICFDWFFPETIRSLALLGADIIAHPANLVMLTCQGAMKTRCLVNRVFAVTSNRIGNEKRGEDDFKFTGRSQITSYNGEILSSAPREKLMLILSRLM</sequence>
<feature type="non-terminal residue" evidence="3">
    <location>
        <position position="235"/>
    </location>
</feature>
<reference evidence="3" key="1">
    <citation type="journal article" date="2014" name="Front. Microbiol.">
        <title>High frequency of phylogenetically diverse reductive dehalogenase-homologous genes in deep subseafloor sedimentary metagenomes.</title>
        <authorList>
            <person name="Kawai M."/>
            <person name="Futagami T."/>
            <person name="Toyoda A."/>
            <person name="Takaki Y."/>
            <person name="Nishi S."/>
            <person name="Hori S."/>
            <person name="Arai W."/>
            <person name="Tsubouchi T."/>
            <person name="Morono Y."/>
            <person name="Uchiyama I."/>
            <person name="Ito T."/>
            <person name="Fujiyama A."/>
            <person name="Inagaki F."/>
            <person name="Takami H."/>
        </authorList>
    </citation>
    <scope>NUCLEOTIDE SEQUENCE</scope>
    <source>
        <strain evidence="3">Expedition CK06-06</strain>
    </source>
</reference>
<dbReference type="PANTHER" id="PTHR43674">
    <property type="entry name" value="NITRILASE C965.09-RELATED"/>
    <property type="match status" value="1"/>
</dbReference>
<dbReference type="Gene3D" id="3.60.110.10">
    <property type="entry name" value="Carbon-nitrogen hydrolase"/>
    <property type="match status" value="1"/>
</dbReference>
<dbReference type="InterPro" id="IPR050345">
    <property type="entry name" value="Aliph_Amidase/BUP"/>
</dbReference>
<comment type="caution">
    <text evidence="3">The sequence shown here is derived from an EMBL/GenBank/DDBJ whole genome shotgun (WGS) entry which is preliminary data.</text>
</comment>